<accession>A0A4C1ZSC2</accession>
<dbReference type="GO" id="GO:0008270">
    <property type="term" value="F:zinc ion binding"/>
    <property type="evidence" value="ECO:0007669"/>
    <property type="project" value="UniProtKB-KW"/>
</dbReference>
<dbReference type="PROSITE" id="PS50808">
    <property type="entry name" value="ZF_BED"/>
    <property type="match status" value="1"/>
</dbReference>
<sequence length="109" mass="12457">MSTSKHKITIWSHFEISTLNNSKATCLYCKENVSRGTTSKSYNTSNLWIHMQRHHNSELDTASTSKTTTQKTKRDEEGGLQPQPKRQATLSEIIDKKSLYVDDDVRAKI</sequence>
<protein>
    <submittedName>
        <fullName evidence="7">Zinc finger BED domain-containing protein 4</fullName>
    </submittedName>
</protein>
<dbReference type="EMBL" id="BGZK01002213">
    <property type="protein sequence ID" value="GBP91821.1"/>
    <property type="molecule type" value="Genomic_DNA"/>
</dbReference>
<feature type="domain" description="BED-type" evidence="6">
    <location>
        <begin position="5"/>
        <end position="62"/>
    </location>
</feature>
<feature type="compositionally biased region" description="Low complexity" evidence="5">
    <location>
        <begin position="61"/>
        <end position="70"/>
    </location>
</feature>
<dbReference type="SUPFAM" id="SSF57667">
    <property type="entry name" value="beta-beta-alpha zinc fingers"/>
    <property type="match status" value="1"/>
</dbReference>
<comment type="caution">
    <text evidence="7">The sequence shown here is derived from an EMBL/GenBank/DDBJ whole genome shotgun (WGS) entry which is preliminary data.</text>
</comment>
<name>A0A4C1ZSC2_EUMVA</name>
<dbReference type="STRING" id="151549.A0A4C1ZSC2"/>
<evidence type="ECO:0000256" key="2">
    <source>
        <dbReference type="ARBA" id="ARBA00022771"/>
    </source>
</evidence>
<proteinExistence type="predicted"/>
<dbReference type="InterPro" id="IPR003656">
    <property type="entry name" value="Znf_BED"/>
</dbReference>
<dbReference type="GO" id="GO:0003677">
    <property type="term" value="F:DNA binding"/>
    <property type="evidence" value="ECO:0007669"/>
    <property type="project" value="InterPro"/>
</dbReference>
<organism evidence="7 8">
    <name type="scientific">Eumeta variegata</name>
    <name type="common">Bagworm moth</name>
    <name type="synonym">Eumeta japonica</name>
    <dbReference type="NCBI Taxonomy" id="151549"/>
    <lineage>
        <taxon>Eukaryota</taxon>
        <taxon>Metazoa</taxon>
        <taxon>Ecdysozoa</taxon>
        <taxon>Arthropoda</taxon>
        <taxon>Hexapoda</taxon>
        <taxon>Insecta</taxon>
        <taxon>Pterygota</taxon>
        <taxon>Neoptera</taxon>
        <taxon>Endopterygota</taxon>
        <taxon>Lepidoptera</taxon>
        <taxon>Glossata</taxon>
        <taxon>Ditrysia</taxon>
        <taxon>Tineoidea</taxon>
        <taxon>Psychidae</taxon>
        <taxon>Oiketicinae</taxon>
        <taxon>Eumeta</taxon>
    </lineage>
</organism>
<evidence type="ECO:0000256" key="1">
    <source>
        <dbReference type="ARBA" id="ARBA00022723"/>
    </source>
</evidence>
<evidence type="ECO:0000256" key="3">
    <source>
        <dbReference type="ARBA" id="ARBA00022833"/>
    </source>
</evidence>
<dbReference type="OrthoDB" id="117690at2759"/>
<dbReference type="AlphaFoldDB" id="A0A4C1ZSC2"/>
<evidence type="ECO:0000256" key="5">
    <source>
        <dbReference type="SAM" id="MobiDB-lite"/>
    </source>
</evidence>
<evidence type="ECO:0000313" key="7">
    <source>
        <dbReference type="EMBL" id="GBP91821.1"/>
    </source>
</evidence>
<reference evidence="7 8" key="1">
    <citation type="journal article" date="2019" name="Commun. Biol.">
        <title>The bagworm genome reveals a unique fibroin gene that provides high tensile strength.</title>
        <authorList>
            <person name="Kono N."/>
            <person name="Nakamura H."/>
            <person name="Ohtoshi R."/>
            <person name="Tomita M."/>
            <person name="Numata K."/>
            <person name="Arakawa K."/>
        </authorList>
    </citation>
    <scope>NUCLEOTIDE SEQUENCE [LARGE SCALE GENOMIC DNA]</scope>
</reference>
<keyword evidence="1" id="KW-0479">Metal-binding</keyword>
<dbReference type="InterPro" id="IPR036236">
    <property type="entry name" value="Znf_C2H2_sf"/>
</dbReference>
<evidence type="ECO:0000313" key="8">
    <source>
        <dbReference type="Proteomes" id="UP000299102"/>
    </source>
</evidence>
<dbReference type="Pfam" id="PF02892">
    <property type="entry name" value="zf-BED"/>
    <property type="match status" value="1"/>
</dbReference>
<feature type="region of interest" description="Disordered" evidence="5">
    <location>
        <begin position="53"/>
        <end position="91"/>
    </location>
</feature>
<keyword evidence="2 4" id="KW-0863">Zinc-finger</keyword>
<gene>
    <name evidence="7" type="primary">ZBED4</name>
    <name evidence="7" type="ORF">EVAR_50996_1</name>
</gene>
<keyword evidence="3" id="KW-0862">Zinc</keyword>
<dbReference type="SMART" id="SM00614">
    <property type="entry name" value="ZnF_BED"/>
    <property type="match status" value="1"/>
</dbReference>
<dbReference type="Proteomes" id="UP000299102">
    <property type="component" value="Unassembled WGS sequence"/>
</dbReference>
<evidence type="ECO:0000259" key="6">
    <source>
        <dbReference type="PROSITE" id="PS50808"/>
    </source>
</evidence>
<evidence type="ECO:0000256" key="4">
    <source>
        <dbReference type="PROSITE-ProRule" id="PRU00027"/>
    </source>
</evidence>
<keyword evidence="8" id="KW-1185">Reference proteome</keyword>